<dbReference type="AlphaFoldDB" id="A0AAE0VNR5"/>
<comment type="caution">
    <text evidence="1">The sequence shown here is derived from an EMBL/GenBank/DDBJ whole genome shotgun (WGS) entry which is preliminary data.</text>
</comment>
<dbReference type="Proteomes" id="UP001195483">
    <property type="component" value="Unassembled WGS sequence"/>
</dbReference>
<reference evidence="1" key="1">
    <citation type="journal article" date="2021" name="Genome Biol. Evol.">
        <title>A High-Quality Reference Genome for a Parasitic Bivalve with Doubly Uniparental Inheritance (Bivalvia: Unionida).</title>
        <authorList>
            <person name="Smith C.H."/>
        </authorList>
    </citation>
    <scope>NUCLEOTIDE SEQUENCE</scope>
    <source>
        <strain evidence="1">CHS0354</strain>
    </source>
</reference>
<sequence>MDVAEAENEFEPDPEVNVNVAYGSFLPETSHFDTDQRFTAIERATPIPPEEERIMKDYKSLQYMLYEIGYPKTADRTSVPKSVPKEDISICILSSPADCMAVLLEDPTVSSKDSSV</sequence>
<reference evidence="1" key="2">
    <citation type="journal article" date="2021" name="Genome Biol. Evol.">
        <title>Developing a high-quality reference genome for a parasitic bivalve with doubly uniparental inheritance (Bivalvia: Unionida).</title>
        <authorList>
            <person name="Smith C.H."/>
        </authorList>
    </citation>
    <scope>NUCLEOTIDE SEQUENCE</scope>
    <source>
        <strain evidence="1">CHS0354</strain>
        <tissue evidence="1">Mantle</tissue>
    </source>
</reference>
<proteinExistence type="predicted"/>
<evidence type="ECO:0000313" key="1">
    <source>
        <dbReference type="EMBL" id="KAK3584401.1"/>
    </source>
</evidence>
<name>A0AAE0VNR5_9BIVA</name>
<gene>
    <name evidence="1" type="ORF">CHS0354_010177</name>
</gene>
<protein>
    <submittedName>
        <fullName evidence="1">Uncharacterized protein</fullName>
    </submittedName>
</protein>
<reference evidence="1" key="3">
    <citation type="submission" date="2023-05" db="EMBL/GenBank/DDBJ databases">
        <authorList>
            <person name="Smith C.H."/>
        </authorList>
    </citation>
    <scope>NUCLEOTIDE SEQUENCE</scope>
    <source>
        <strain evidence="1">CHS0354</strain>
        <tissue evidence="1">Mantle</tissue>
    </source>
</reference>
<organism evidence="1 2">
    <name type="scientific">Potamilus streckersoni</name>
    <dbReference type="NCBI Taxonomy" id="2493646"/>
    <lineage>
        <taxon>Eukaryota</taxon>
        <taxon>Metazoa</taxon>
        <taxon>Spiralia</taxon>
        <taxon>Lophotrochozoa</taxon>
        <taxon>Mollusca</taxon>
        <taxon>Bivalvia</taxon>
        <taxon>Autobranchia</taxon>
        <taxon>Heteroconchia</taxon>
        <taxon>Palaeoheterodonta</taxon>
        <taxon>Unionida</taxon>
        <taxon>Unionoidea</taxon>
        <taxon>Unionidae</taxon>
        <taxon>Ambleminae</taxon>
        <taxon>Lampsilini</taxon>
        <taxon>Potamilus</taxon>
    </lineage>
</organism>
<keyword evidence="2" id="KW-1185">Reference proteome</keyword>
<evidence type="ECO:0000313" key="2">
    <source>
        <dbReference type="Proteomes" id="UP001195483"/>
    </source>
</evidence>
<accession>A0AAE0VNR5</accession>
<dbReference type="EMBL" id="JAEAOA010000639">
    <property type="protein sequence ID" value="KAK3584401.1"/>
    <property type="molecule type" value="Genomic_DNA"/>
</dbReference>